<dbReference type="PROSITE" id="PS51257">
    <property type="entry name" value="PROKAR_LIPOPROTEIN"/>
    <property type="match status" value="1"/>
</dbReference>
<feature type="chain" id="PRO_5046522264" description="Lipoprotein" evidence="1">
    <location>
        <begin position="23"/>
        <end position="187"/>
    </location>
</feature>
<protein>
    <recommendedName>
        <fullName evidence="4">Lipoprotein</fullName>
    </recommendedName>
</protein>
<reference evidence="2 3" key="1">
    <citation type="submission" date="2020-07" db="EMBL/GenBank/DDBJ databases">
        <title>Sequencing the genomes of 1000 actinobacteria strains.</title>
        <authorList>
            <person name="Klenk H.-P."/>
        </authorList>
    </citation>
    <scope>NUCLEOTIDE SEQUENCE [LARGE SCALE GENOMIC DNA]</scope>
    <source>
        <strain evidence="2 3">DSM 45117</strain>
    </source>
</reference>
<evidence type="ECO:0000313" key="3">
    <source>
        <dbReference type="Proteomes" id="UP000533017"/>
    </source>
</evidence>
<dbReference type="Proteomes" id="UP000533017">
    <property type="component" value="Unassembled WGS sequence"/>
</dbReference>
<keyword evidence="3" id="KW-1185">Reference proteome</keyword>
<gene>
    <name evidence="2" type="ORF">FHR37_004589</name>
</gene>
<comment type="caution">
    <text evidence="2">The sequence shown here is derived from an EMBL/GenBank/DDBJ whole genome shotgun (WGS) entry which is preliminary data.</text>
</comment>
<evidence type="ECO:0008006" key="4">
    <source>
        <dbReference type="Google" id="ProtNLM"/>
    </source>
</evidence>
<dbReference type="EMBL" id="JACBZA010000001">
    <property type="protein sequence ID" value="NYH85738.1"/>
    <property type="molecule type" value="Genomic_DNA"/>
</dbReference>
<sequence>MSRTRTLIVGAATVTVAVLVSACGPPVTGTIGVGVDAAGRPVAYLRVCPGEHMDLARLDAEPLRDSTPRVAAWDARTAVTGSTSWSFDRPDHGWVAKRPAPQLKPGVIYNLSAGAEDGSGTSSYVTFTTEDLQAIRPGQVRIYDTTREVPAAEPTGSLEQQDRDENNNFMRVVSQHQFAQASLMCDP</sequence>
<organism evidence="2 3">
    <name type="scientific">Actinopolymorpha cephalotaxi</name>
    <dbReference type="NCBI Taxonomy" id="504797"/>
    <lineage>
        <taxon>Bacteria</taxon>
        <taxon>Bacillati</taxon>
        <taxon>Actinomycetota</taxon>
        <taxon>Actinomycetes</taxon>
        <taxon>Propionibacteriales</taxon>
        <taxon>Actinopolymorphaceae</taxon>
        <taxon>Actinopolymorpha</taxon>
    </lineage>
</organism>
<keyword evidence="1" id="KW-0732">Signal</keyword>
<proteinExistence type="predicted"/>
<feature type="signal peptide" evidence="1">
    <location>
        <begin position="1"/>
        <end position="22"/>
    </location>
</feature>
<accession>A0ABX2S9S6</accession>
<dbReference type="RefSeq" id="WP_139238847.1">
    <property type="nucleotide sequence ID" value="NZ_FOOI01000003.1"/>
</dbReference>
<name>A0ABX2S9S6_9ACTN</name>
<evidence type="ECO:0000256" key="1">
    <source>
        <dbReference type="SAM" id="SignalP"/>
    </source>
</evidence>
<evidence type="ECO:0000313" key="2">
    <source>
        <dbReference type="EMBL" id="NYH85738.1"/>
    </source>
</evidence>